<evidence type="ECO:0000313" key="2">
    <source>
        <dbReference type="Proteomes" id="UP000066049"/>
    </source>
</evidence>
<dbReference type="PATRIC" id="fig|199.248.peg.689"/>
<dbReference type="KEGG" id="ccoc:CCON33237_0659"/>
<dbReference type="RefSeq" id="WP_054196390.1">
    <property type="nucleotide sequence ID" value="NZ_CABMKQ010000066.1"/>
</dbReference>
<dbReference type="GeneID" id="28662333"/>
<reference evidence="2" key="1">
    <citation type="submission" date="2015-08" db="EMBL/GenBank/DDBJ databases">
        <title>Comparative genomics of the Campylobacter concisus group.</title>
        <authorList>
            <person name="Miller W.G."/>
            <person name="Yee E."/>
            <person name="Chapman M.H."/>
            <person name="Huynh S."/>
            <person name="Bono J.L."/>
            <person name="On S.L.W."/>
            <person name="St Leger J."/>
            <person name="Foster G."/>
            <person name="Parker C.T."/>
        </authorList>
    </citation>
    <scope>NUCLEOTIDE SEQUENCE [LARGE SCALE GENOMIC DNA]</scope>
    <source>
        <strain evidence="2">ATCC 33237</strain>
    </source>
</reference>
<accession>A0A0M5MEF6</accession>
<sequence length="64" mass="7492">MKYLLFVAILIAIYIIFFKNRKKSDKISTSNFEECSKCGVFSDIDQMVLRDGKYICKECIKGER</sequence>
<dbReference type="AlphaFoldDB" id="A0A0M5MEF6"/>
<gene>
    <name evidence="1" type="ORF">CCON33237_0659</name>
</gene>
<evidence type="ECO:0000313" key="1">
    <source>
        <dbReference type="EMBL" id="ALF47355.1"/>
    </source>
</evidence>
<dbReference type="EMBL" id="CP012541">
    <property type="protein sequence ID" value="ALF47355.1"/>
    <property type="molecule type" value="Genomic_DNA"/>
</dbReference>
<protein>
    <submittedName>
        <fullName evidence="1">Uncharacterized protein</fullName>
    </submittedName>
</protein>
<name>A0A0M5MEF6_9BACT</name>
<proteinExistence type="predicted"/>
<organism evidence="1 2">
    <name type="scientific">Campylobacter concisus</name>
    <dbReference type="NCBI Taxonomy" id="199"/>
    <lineage>
        <taxon>Bacteria</taxon>
        <taxon>Pseudomonadati</taxon>
        <taxon>Campylobacterota</taxon>
        <taxon>Epsilonproteobacteria</taxon>
        <taxon>Campylobacterales</taxon>
        <taxon>Campylobacteraceae</taxon>
        <taxon>Campylobacter</taxon>
    </lineage>
</organism>
<dbReference type="Proteomes" id="UP000066049">
    <property type="component" value="Chromosome"/>
</dbReference>